<dbReference type="Gene3D" id="3.10.250.10">
    <property type="entry name" value="SRCR-like domain"/>
    <property type="match status" value="1"/>
</dbReference>
<evidence type="ECO:0000256" key="2">
    <source>
        <dbReference type="ARBA" id="ARBA00022737"/>
    </source>
</evidence>
<keyword evidence="2" id="KW-0677">Repeat</keyword>
<dbReference type="PROSITE" id="PS50287">
    <property type="entry name" value="SRCR_2"/>
    <property type="match status" value="1"/>
</dbReference>
<dbReference type="Proteomes" id="UP000007110">
    <property type="component" value="Unassembled WGS sequence"/>
</dbReference>
<dbReference type="EnsemblMetazoa" id="XM_030977451">
    <property type="protein sequence ID" value="XP_030833311"/>
    <property type="gene ID" value="LOC100892473"/>
</dbReference>
<reference evidence="9" key="1">
    <citation type="submission" date="2015-02" db="EMBL/GenBank/DDBJ databases">
        <title>Genome sequencing for Strongylocentrotus purpuratus.</title>
        <authorList>
            <person name="Murali S."/>
            <person name="Liu Y."/>
            <person name="Vee V."/>
            <person name="English A."/>
            <person name="Wang M."/>
            <person name="Skinner E."/>
            <person name="Han Y."/>
            <person name="Muzny D.M."/>
            <person name="Worley K.C."/>
            <person name="Gibbs R.A."/>
        </authorList>
    </citation>
    <scope>NUCLEOTIDE SEQUENCE</scope>
</reference>
<evidence type="ECO:0000259" key="7">
    <source>
        <dbReference type="PROSITE" id="PS50287"/>
    </source>
</evidence>
<dbReference type="GeneID" id="100892473"/>
<dbReference type="PRINTS" id="PR00258">
    <property type="entry name" value="SPERACTRCPTR"/>
</dbReference>
<dbReference type="SMART" id="SM00202">
    <property type="entry name" value="SR"/>
    <property type="match status" value="1"/>
</dbReference>
<dbReference type="PANTHER" id="PTHR19331">
    <property type="entry name" value="SCAVENGER RECEPTOR DOMAIN-CONTAINING"/>
    <property type="match status" value="1"/>
</dbReference>
<dbReference type="OMA" id="HPECHEH"/>
<evidence type="ECO:0000256" key="1">
    <source>
        <dbReference type="ARBA" id="ARBA00022729"/>
    </source>
</evidence>
<evidence type="ECO:0000256" key="5">
    <source>
        <dbReference type="PROSITE-ProRule" id="PRU00196"/>
    </source>
</evidence>
<dbReference type="PROSITE" id="PS00420">
    <property type="entry name" value="SRCR_1"/>
    <property type="match status" value="1"/>
</dbReference>
<dbReference type="InterPro" id="IPR036772">
    <property type="entry name" value="SRCR-like_dom_sf"/>
</dbReference>
<evidence type="ECO:0000256" key="6">
    <source>
        <dbReference type="SAM" id="Phobius"/>
    </source>
</evidence>
<sequence>MALKVWNSVLRSGLLFVLCTYTLIAGSRDSIRLHGGASDKEGLVQVNVRGVWKAICRTEWDALDALVVCRELGFDDGYAQVWNEGLQRQSYLLTVTPTPPPPFSIEAERSLIEGNEFACNGTENSLLSCKYNKTTYYCPGHAGVACGITTKEFGILMDDFIQSRRSSRLQRYTVPTFSGTSTGRVLSPVSYYSRYNADRVQITGDICNMDKRAAMLICDYQGYHKGGKVIQLPSIPNIPKLIHTLTCIDATFLPSCDVVYTKDGVCPAGVQYNSVECYTKLQPSVFGSLAFLGVASILILIAGAFGVSRILRKPKTLSVPHPECHEHS</sequence>
<evidence type="ECO:0000256" key="4">
    <source>
        <dbReference type="ARBA" id="ARBA00023180"/>
    </source>
</evidence>
<proteinExistence type="predicted"/>
<dbReference type="InterPro" id="IPR001190">
    <property type="entry name" value="SRCR"/>
</dbReference>
<keyword evidence="3 5" id="KW-1015">Disulfide bond</keyword>
<dbReference type="InParanoid" id="A0A7M7NBY7"/>
<dbReference type="AlphaFoldDB" id="A0A7M7NBY7"/>
<evidence type="ECO:0000256" key="3">
    <source>
        <dbReference type="ARBA" id="ARBA00023157"/>
    </source>
</evidence>
<keyword evidence="9" id="KW-1185">Reference proteome</keyword>
<reference evidence="8" key="2">
    <citation type="submission" date="2021-01" db="UniProtKB">
        <authorList>
            <consortium name="EnsemblMetazoa"/>
        </authorList>
    </citation>
    <scope>IDENTIFICATION</scope>
</reference>
<feature type="transmembrane region" description="Helical" evidence="6">
    <location>
        <begin position="285"/>
        <end position="307"/>
    </location>
</feature>
<keyword evidence="6" id="KW-0472">Membrane</keyword>
<dbReference type="Pfam" id="PF00530">
    <property type="entry name" value="SRCR"/>
    <property type="match status" value="1"/>
</dbReference>
<dbReference type="SUPFAM" id="SSF56487">
    <property type="entry name" value="SRCR-like"/>
    <property type="match status" value="1"/>
</dbReference>
<dbReference type="RefSeq" id="XP_030833311.1">
    <property type="nucleotide sequence ID" value="XM_030977451.1"/>
</dbReference>
<accession>A0A7M7NBY7</accession>
<keyword evidence="6" id="KW-0812">Transmembrane</keyword>
<feature type="domain" description="SRCR" evidence="7">
    <location>
        <begin position="31"/>
        <end position="147"/>
    </location>
</feature>
<evidence type="ECO:0000313" key="9">
    <source>
        <dbReference type="Proteomes" id="UP000007110"/>
    </source>
</evidence>
<dbReference type="PANTHER" id="PTHR19331:SF465">
    <property type="entry name" value="EGG PEPTIDE SPERACT RECEPTOR"/>
    <property type="match status" value="1"/>
</dbReference>
<evidence type="ECO:0000313" key="8">
    <source>
        <dbReference type="EnsemblMetazoa" id="XP_030833311"/>
    </source>
</evidence>
<dbReference type="GO" id="GO:0016020">
    <property type="term" value="C:membrane"/>
    <property type="evidence" value="ECO:0007669"/>
    <property type="project" value="InterPro"/>
</dbReference>
<protein>
    <recommendedName>
        <fullName evidence="7">SRCR domain-containing protein</fullName>
    </recommendedName>
</protein>
<comment type="caution">
    <text evidence="5">Lacks conserved residue(s) required for the propagation of feature annotation.</text>
</comment>
<keyword evidence="1" id="KW-0732">Signal</keyword>
<dbReference type="KEGG" id="spu:100892473"/>
<keyword evidence="4" id="KW-0325">Glycoprotein</keyword>
<organism evidence="8 9">
    <name type="scientific">Strongylocentrotus purpuratus</name>
    <name type="common">Purple sea urchin</name>
    <dbReference type="NCBI Taxonomy" id="7668"/>
    <lineage>
        <taxon>Eukaryota</taxon>
        <taxon>Metazoa</taxon>
        <taxon>Echinodermata</taxon>
        <taxon>Eleutherozoa</taxon>
        <taxon>Echinozoa</taxon>
        <taxon>Echinoidea</taxon>
        <taxon>Euechinoidea</taxon>
        <taxon>Echinacea</taxon>
        <taxon>Camarodonta</taxon>
        <taxon>Echinidea</taxon>
        <taxon>Strongylocentrotidae</taxon>
        <taxon>Strongylocentrotus</taxon>
    </lineage>
</organism>
<keyword evidence="6" id="KW-1133">Transmembrane helix</keyword>
<name>A0A7M7NBY7_STRPU</name>
<feature type="disulfide bond" evidence="5">
    <location>
        <begin position="119"/>
        <end position="129"/>
    </location>
</feature>